<dbReference type="InterPro" id="IPR029044">
    <property type="entry name" value="Nucleotide-diphossugar_trans"/>
</dbReference>
<protein>
    <submittedName>
        <fullName evidence="2">Nucleotidyltransferase family protein</fullName>
    </submittedName>
</protein>
<dbReference type="PANTHER" id="PTHR43777:SF1">
    <property type="entry name" value="MOLYBDENUM COFACTOR CYTIDYLYLTRANSFERASE"/>
    <property type="match status" value="1"/>
</dbReference>
<reference evidence="2 3" key="1">
    <citation type="submission" date="2021-03" db="EMBL/GenBank/DDBJ databases">
        <authorList>
            <person name="Grouzdev D.S."/>
        </authorList>
    </citation>
    <scope>NUCLEOTIDE SEQUENCE [LARGE SCALE GENOMIC DNA]</scope>
    <source>
        <strain evidence="2 3">M50-1</strain>
    </source>
</reference>
<comment type="caution">
    <text evidence="2">The sequence shown here is derived from an EMBL/GenBank/DDBJ whole genome shotgun (WGS) entry which is preliminary data.</text>
</comment>
<dbReference type="Pfam" id="PF12804">
    <property type="entry name" value="NTP_transf_3"/>
    <property type="match status" value="1"/>
</dbReference>
<dbReference type="SUPFAM" id="SSF53448">
    <property type="entry name" value="Nucleotide-diphospho-sugar transferases"/>
    <property type="match status" value="1"/>
</dbReference>
<proteinExistence type="predicted"/>
<name>A0ABS4D6P7_9CHLR</name>
<evidence type="ECO:0000313" key="2">
    <source>
        <dbReference type="EMBL" id="MBP1465104.1"/>
    </source>
</evidence>
<dbReference type="CDD" id="cd04182">
    <property type="entry name" value="GT_2_like_f"/>
    <property type="match status" value="1"/>
</dbReference>
<dbReference type="InterPro" id="IPR025877">
    <property type="entry name" value="MobA-like_NTP_Trfase"/>
</dbReference>
<gene>
    <name evidence="2" type="ORF">EYB53_005230</name>
</gene>
<accession>A0ABS4D6P7</accession>
<dbReference type="Gene3D" id="3.90.550.10">
    <property type="entry name" value="Spore Coat Polysaccharide Biosynthesis Protein SpsA, Chain A"/>
    <property type="match status" value="1"/>
</dbReference>
<dbReference type="RefSeq" id="WP_135477158.1">
    <property type="nucleotide sequence ID" value="NZ_SIJK02000006.1"/>
</dbReference>
<evidence type="ECO:0000259" key="1">
    <source>
        <dbReference type="Pfam" id="PF12804"/>
    </source>
</evidence>
<organism evidence="2 3">
    <name type="scientific">Candidatus Chloroploca mongolica</name>
    <dbReference type="NCBI Taxonomy" id="2528176"/>
    <lineage>
        <taxon>Bacteria</taxon>
        <taxon>Bacillati</taxon>
        <taxon>Chloroflexota</taxon>
        <taxon>Chloroflexia</taxon>
        <taxon>Chloroflexales</taxon>
        <taxon>Chloroflexineae</taxon>
        <taxon>Oscillochloridaceae</taxon>
        <taxon>Candidatus Chloroploca</taxon>
    </lineage>
</organism>
<sequence>MIYGVLLAAGQSRRMGSPKPLLIWQGQPLVRHVATVALASRLAGLTVVLGAEATSVGLALGEMRSRVHVVECAAFATGQAASLICGLASLPTDAIAAVILLVDQPFVTPGLINQLMTTFAAHPEAHAIVPRYQGQQGNPVLLAAALFPTVATLEGDTGARVLLRNPTTHVHWLEVADPAVCVDLDTPESYQAFC</sequence>
<dbReference type="PANTHER" id="PTHR43777">
    <property type="entry name" value="MOLYBDENUM COFACTOR CYTIDYLYLTRANSFERASE"/>
    <property type="match status" value="1"/>
</dbReference>
<keyword evidence="3" id="KW-1185">Reference proteome</keyword>
<feature type="domain" description="MobA-like NTP transferase" evidence="1">
    <location>
        <begin position="4"/>
        <end position="165"/>
    </location>
</feature>
<dbReference type="EMBL" id="SIJK02000006">
    <property type="protein sequence ID" value="MBP1465104.1"/>
    <property type="molecule type" value="Genomic_DNA"/>
</dbReference>
<dbReference type="Proteomes" id="UP001193081">
    <property type="component" value="Unassembled WGS sequence"/>
</dbReference>
<evidence type="ECO:0000313" key="3">
    <source>
        <dbReference type="Proteomes" id="UP001193081"/>
    </source>
</evidence>